<evidence type="ECO:0000256" key="4">
    <source>
        <dbReference type="ARBA" id="ARBA00023136"/>
    </source>
</evidence>
<dbReference type="GO" id="GO:0005886">
    <property type="term" value="C:plasma membrane"/>
    <property type="evidence" value="ECO:0007669"/>
    <property type="project" value="InterPro"/>
</dbReference>
<evidence type="ECO:0000256" key="5">
    <source>
        <dbReference type="SAM" id="Coils"/>
    </source>
</evidence>
<reference evidence="8" key="1">
    <citation type="journal article" date="2014" name="Int. J. Syst. Evol. Microbiol.">
        <title>Complete genome sequence of Corynebacterium casei LMG S-19264T (=DSM 44701T), isolated from a smear-ripened cheese.</title>
        <authorList>
            <consortium name="US DOE Joint Genome Institute (JGI-PGF)"/>
            <person name="Walter F."/>
            <person name="Albersmeier A."/>
            <person name="Kalinowski J."/>
            <person name="Ruckert C."/>
        </authorList>
    </citation>
    <scope>NUCLEOTIDE SEQUENCE</scope>
    <source>
        <strain evidence="8">NBRC 110071</strain>
    </source>
</reference>
<gene>
    <name evidence="8" type="ORF">GCM10007876_05990</name>
</gene>
<evidence type="ECO:0000313" key="8">
    <source>
        <dbReference type="EMBL" id="GLQ30121.1"/>
    </source>
</evidence>
<evidence type="ECO:0000256" key="6">
    <source>
        <dbReference type="SAM" id="Phobius"/>
    </source>
</evidence>
<dbReference type="EMBL" id="BSNM01000003">
    <property type="protein sequence ID" value="GLQ30121.1"/>
    <property type="molecule type" value="Genomic_DNA"/>
</dbReference>
<dbReference type="Pfam" id="PF06305">
    <property type="entry name" value="LapA_dom"/>
    <property type="match status" value="1"/>
</dbReference>
<keyword evidence="5" id="KW-0175">Coiled coil</keyword>
<dbReference type="InterPro" id="IPR010445">
    <property type="entry name" value="LapA_dom"/>
</dbReference>
<name>A0AA37S882_9GAMM</name>
<sequence length="99" mass="11384">MRFFKLVFFILLMVFVFITGAVFVGDNPVDVNIRFYRWQLSDIHLPVLLLGIFSIGLLTGAFATGIRILTLQSKLALMKRQLSLVEKERDKLRLLGLKE</sequence>
<reference evidence="8" key="2">
    <citation type="submission" date="2023-01" db="EMBL/GenBank/DDBJ databases">
        <title>Draft genome sequence of Litoribrevibacter albus strain NBRC 110071.</title>
        <authorList>
            <person name="Sun Q."/>
            <person name="Mori K."/>
        </authorList>
    </citation>
    <scope>NUCLEOTIDE SEQUENCE</scope>
    <source>
        <strain evidence="8">NBRC 110071</strain>
    </source>
</reference>
<evidence type="ECO:0000256" key="3">
    <source>
        <dbReference type="ARBA" id="ARBA00022989"/>
    </source>
</evidence>
<keyword evidence="2 6" id="KW-0812">Transmembrane</keyword>
<feature type="transmembrane region" description="Helical" evidence="6">
    <location>
        <begin position="45"/>
        <end position="70"/>
    </location>
</feature>
<proteinExistence type="predicted"/>
<dbReference type="AlphaFoldDB" id="A0AA37S882"/>
<comment type="caution">
    <text evidence="8">The sequence shown here is derived from an EMBL/GenBank/DDBJ whole genome shotgun (WGS) entry which is preliminary data.</text>
</comment>
<dbReference type="Proteomes" id="UP001161389">
    <property type="component" value="Unassembled WGS sequence"/>
</dbReference>
<protein>
    <recommendedName>
        <fullName evidence="7">Lipopolysaccharide assembly protein A domain-containing protein</fullName>
    </recommendedName>
</protein>
<organism evidence="8 9">
    <name type="scientific">Litoribrevibacter albus</name>
    <dbReference type="NCBI Taxonomy" id="1473156"/>
    <lineage>
        <taxon>Bacteria</taxon>
        <taxon>Pseudomonadati</taxon>
        <taxon>Pseudomonadota</taxon>
        <taxon>Gammaproteobacteria</taxon>
        <taxon>Oceanospirillales</taxon>
        <taxon>Oceanospirillaceae</taxon>
        <taxon>Litoribrevibacter</taxon>
    </lineage>
</organism>
<evidence type="ECO:0000313" key="9">
    <source>
        <dbReference type="Proteomes" id="UP001161389"/>
    </source>
</evidence>
<dbReference type="RefSeq" id="WP_284378619.1">
    <property type="nucleotide sequence ID" value="NZ_BSNM01000003.1"/>
</dbReference>
<keyword evidence="4 6" id="KW-0472">Membrane</keyword>
<evidence type="ECO:0000256" key="2">
    <source>
        <dbReference type="ARBA" id="ARBA00022692"/>
    </source>
</evidence>
<keyword evidence="3 6" id="KW-1133">Transmembrane helix</keyword>
<evidence type="ECO:0000259" key="7">
    <source>
        <dbReference type="Pfam" id="PF06305"/>
    </source>
</evidence>
<feature type="transmembrane region" description="Helical" evidence="6">
    <location>
        <begin position="7"/>
        <end position="25"/>
    </location>
</feature>
<evidence type="ECO:0000256" key="1">
    <source>
        <dbReference type="ARBA" id="ARBA00022475"/>
    </source>
</evidence>
<keyword evidence="1" id="KW-1003">Cell membrane</keyword>
<accession>A0AA37S882</accession>
<feature type="domain" description="Lipopolysaccharide assembly protein A" evidence="7">
    <location>
        <begin position="27"/>
        <end position="89"/>
    </location>
</feature>
<keyword evidence="9" id="KW-1185">Reference proteome</keyword>
<feature type="coiled-coil region" evidence="5">
    <location>
        <begin position="68"/>
        <end position="95"/>
    </location>
</feature>